<gene>
    <name evidence="1" type="ORF">ETSY2_15300</name>
</gene>
<keyword evidence="2" id="KW-1185">Reference proteome</keyword>
<dbReference type="Proteomes" id="UP000019140">
    <property type="component" value="Unassembled WGS sequence"/>
</dbReference>
<dbReference type="HOGENOM" id="CLU_1439496_0_0_7"/>
<dbReference type="AlphaFoldDB" id="W4MA14"/>
<comment type="caution">
    <text evidence="1">The sequence shown here is derived from an EMBL/GenBank/DDBJ whole genome shotgun (WGS) entry which is preliminary data.</text>
</comment>
<dbReference type="EMBL" id="AZHX01000615">
    <property type="protein sequence ID" value="ETX06741.1"/>
    <property type="molecule type" value="Genomic_DNA"/>
</dbReference>
<evidence type="ECO:0000313" key="2">
    <source>
        <dbReference type="Proteomes" id="UP000019140"/>
    </source>
</evidence>
<name>W4MA14_9BACT</name>
<protein>
    <submittedName>
        <fullName evidence="1">Uncharacterized protein</fullName>
    </submittedName>
</protein>
<organism evidence="1 2">
    <name type="scientific">Candidatus Entotheonella gemina</name>
    <dbReference type="NCBI Taxonomy" id="1429439"/>
    <lineage>
        <taxon>Bacteria</taxon>
        <taxon>Pseudomonadati</taxon>
        <taxon>Nitrospinota/Tectimicrobiota group</taxon>
        <taxon>Candidatus Tectimicrobiota</taxon>
        <taxon>Candidatus Entotheonellia</taxon>
        <taxon>Candidatus Entotheonellales</taxon>
        <taxon>Candidatus Entotheonellaceae</taxon>
        <taxon>Candidatus Entotheonella</taxon>
    </lineage>
</organism>
<sequence>MQTPKYELKWFFDSAPDIDLEAFIPVFHHWIQNQCLEELLIDVADYRHVHNGPGVMLIAHDAHYAIDATDGRQGLLYSRRRETHPSRRHIEDTRERLASVFLCALSACQRLETEAALQGQLRFRTDGFTLRVNDRLHAPNTHEAFHVVYEALAPFLRTLYADQEVAVSHASDTASRLTIEIQAPDNPGVETLLTRLGVAV</sequence>
<proteinExistence type="predicted"/>
<reference evidence="1 2" key="1">
    <citation type="journal article" date="2014" name="Nature">
        <title>An environmental bacterial taxon with a large and distinct metabolic repertoire.</title>
        <authorList>
            <person name="Wilson M.C."/>
            <person name="Mori T."/>
            <person name="Ruckert C."/>
            <person name="Uria A.R."/>
            <person name="Helf M.J."/>
            <person name="Takada K."/>
            <person name="Gernert C."/>
            <person name="Steffens U.A."/>
            <person name="Heycke N."/>
            <person name="Schmitt S."/>
            <person name="Rinke C."/>
            <person name="Helfrich E.J."/>
            <person name="Brachmann A.O."/>
            <person name="Gurgui C."/>
            <person name="Wakimoto T."/>
            <person name="Kracht M."/>
            <person name="Crusemann M."/>
            <person name="Hentschel U."/>
            <person name="Abe I."/>
            <person name="Matsunaga S."/>
            <person name="Kalinowski J."/>
            <person name="Takeyama H."/>
            <person name="Piel J."/>
        </authorList>
    </citation>
    <scope>NUCLEOTIDE SEQUENCE [LARGE SCALE GENOMIC DNA]</scope>
    <source>
        <strain evidence="2">TSY2</strain>
    </source>
</reference>
<evidence type="ECO:0000313" key="1">
    <source>
        <dbReference type="EMBL" id="ETX06741.1"/>
    </source>
</evidence>
<accession>W4MA14</accession>